<dbReference type="GO" id="GO:0008270">
    <property type="term" value="F:zinc ion binding"/>
    <property type="evidence" value="ECO:0007669"/>
    <property type="project" value="UniProtKB-UniRule"/>
</dbReference>
<reference evidence="10" key="1">
    <citation type="submission" date="2023-06" db="EMBL/GenBank/DDBJ databases">
        <authorList>
            <person name="Kurt Z."/>
        </authorList>
    </citation>
    <scope>NUCLEOTIDE SEQUENCE</scope>
</reference>
<dbReference type="PROSITE" id="PS50089">
    <property type="entry name" value="ZF_RING_2"/>
    <property type="match status" value="1"/>
</dbReference>
<dbReference type="Proteomes" id="UP001642409">
    <property type="component" value="Unassembled WGS sequence"/>
</dbReference>
<reference evidence="11 12" key="2">
    <citation type="submission" date="2024-07" db="EMBL/GenBank/DDBJ databases">
        <authorList>
            <person name="Akdeniz Z."/>
        </authorList>
    </citation>
    <scope>NUCLEOTIDE SEQUENCE [LARGE SCALE GENOMIC DNA]</scope>
</reference>
<feature type="region of interest" description="Disordered" evidence="7">
    <location>
        <begin position="1164"/>
        <end position="1193"/>
    </location>
</feature>
<keyword evidence="6" id="KW-0808">Transferase</keyword>
<dbReference type="SUPFAM" id="SSF57850">
    <property type="entry name" value="RING/U-box"/>
    <property type="match status" value="1"/>
</dbReference>
<feature type="zinc finger region" description="UBR-type" evidence="5">
    <location>
        <begin position="34"/>
        <end position="104"/>
    </location>
</feature>
<dbReference type="EMBL" id="CAXDID020000275">
    <property type="protein sequence ID" value="CAL6068885.1"/>
    <property type="molecule type" value="Genomic_DNA"/>
</dbReference>
<accession>A0AA86PQK8</accession>
<feature type="domain" description="UBR-type" evidence="9">
    <location>
        <begin position="34"/>
        <end position="104"/>
    </location>
</feature>
<protein>
    <recommendedName>
        <fullName evidence="6">E3 ubiquitin-protein ligase</fullName>
        <ecNumber evidence="6">2.3.2.27</ecNumber>
    </recommendedName>
</protein>
<evidence type="ECO:0000256" key="1">
    <source>
        <dbReference type="ARBA" id="ARBA00022723"/>
    </source>
</evidence>
<keyword evidence="3 6" id="KW-0862">Zinc</keyword>
<comment type="similarity">
    <text evidence="6">Belongs to the E3 ubiquitin-protein ligase UBR1-like family.</text>
</comment>
<evidence type="ECO:0000259" key="8">
    <source>
        <dbReference type="PROSITE" id="PS50089"/>
    </source>
</evidence>
<comment type="catalytic activity">
    <reaction evidence="6">
        <text>S-ubiquitinyl-[E2 ubiquitin-conjugating enzyme]-L-cysteine + [acceptor protein]-L-lysine = [E2 ubiquitin-conjugating enzyme]-L-cysteine + N(6)-ubiquitinyl-[acceptor protein]-L-lysine.</text>
        <dbReference type="EC" id="2.3.2.27"/>
    </reaction>
</comment>
<dbReference type="PROSITE" id="PS51157">
    <property type="entry name" value="ZF_UBR"/>
    <property type="match status" value="1"/>
</dbReference>
<proteinExistence type="inferred from homology"/>
<keyword evidence="12" id="KW-1185">Reference proteome</keyword>
<dbReference type="GO" id="GO:0016567">
    <property type="term" value="P:protein ubiquitination"/>
    <property type="evidence" value="ECO:0007669"/>
    <property type="project" value="UniProtKB-UniRule"/>
</dbReference>
<evidence type="ECO:0000256" key="5">
    <source>
        <dbReference type="PROSITE-ProRule" id="PRU00508"/>
    </source>
</evidence>
<comment type="function">
    <text evidence="6">Ubiquitin ligase protein which is a component of the N-end rule pathway. Recognizes and binds to proteins bearing specific N-terminal residues that are destabilizing according to the N-end rule, leading to their ubiquitination and subsequent degradation.</text>
</comment>
<keyword evidence="2 4" id="KW-0863">Zinc-finger</keyword>
<evidence type="ECO:0000256" key="2">
    <source>
        <dbReference type="ARBA" id="ARBA00022771"/>
    </source>
</evidence>
<comment type="caution">
    <text evidence="10">The sequence shown here is derived from an EMBL/GenBank/DDBJ whole genome shotgun (WGS) entry which is preliminary data.</text>
</comment>
<dbReference type="InterPro" id="IPR039164">
    <property type="entry name" value="UBR1-like"/>
</dbReference>
<dbReference type="SMART" id="SM00396">
    <property type="entry name" value="ZnF_UBR1"/>
    <property type="match status" value="1"/>
</dbReference>
<keyword evidence="6" id="KW-0833">Ubl conjugation pathway</keyword>
<dbReference type="InterPro" id="IPR003126">
    <property type="entry name" value="Znf_UBR"/>
</dbReference>
<dbReference type="InterPro" id="IPR001841">
    <property type="entry name" value="Znf_RING"/>
</dbReference>
<evidence type="ECO:0000256" key="7">
    <source>
        <dbReference type="SAM" id="MobiDB-lite"/>
    </source>
</evidence>
<evidence type="ECO:0000313" key="12">
    <source>
        <dbReference type="Proteomes" id="UP001642409"/>
    </source>
</evidence>
<feature type="compositionally biased region" description="Acidic residues" evidence="7">
    <location>
        <begin position="1165"/>
        <end position="1193"/>
    </location>
</feature>
<dbReference type="CDD" id="cd19670">
    <property type="entry name" value="UBR-box_UBR1_2_3"/>
    <property type="match status" value="1"/>
</dbReference>
<evidence type="ECO:0000256" key="6">
    <source>
        <dbReference type="RuleBase" id="RU366018"/>
    </source>
</evidence>
<dbReference type="Pfam" id="PF02207">
    <property type="entry name" value="zf-UBR"/>
    <property type="match status" value="1"/>
</dbReference>
<comment type="pathway">
    <text evidence="6">Protein modification; protein ubiquitination.</text>
</comment>
<evidence type="ECO:0000256" key="4">
    <source>
        <dbReference type="PROSITE-ProRule" id="PRU00175"/>
    </source>
</evidence>
<dbReference type="GO" id="GO:0000151">
    <property type="term" value="C:ubiquitin ligase complex"/>
    <property type="evidence" value="ECO:0007669"/>
    <property type="project" value="TreeGrafter"/>
</dbReference>
<evidence type="ECO:0000259" key="9">
    <source>
        <dbReference type="PROSITE" id="PS51157"/>
    </source>
</evidence>
<sequence length="1193" mass="139696">MIIDYLNNKSESLSLQECNQIIGKYAKQHVQLKNKCNQIVKQDHLSFQCHTCAINQAVQQCQSCFFKSNHVNHIYTIETEFIGQCDCGDQLAFQKSGCCTDHSKFYEEKEGDYDFDENLIVAVYKILIIEDQATLTCIAQNKYLLRLAAVLVLLTDENWDIHELQNEMKTNYPSNCQELFNPNKISIFRTSLDQKPEYFMRFFGESLPEDNYFRTGVVRQIGYYAEKCLLSNEIVANGFLEGIMHERSHVGSQMTITRLTDAVSKYYLSQVNSTMTVAQTELISQKIEVFNSLKFMQMKEVAYEVFSKQIEAIINIIKEQDFLATLFSIDINQEVENQNVFSLMIDRYRVLNYHITFVYQLLQILPEIVPQVKKEDHCSNIVKLIQYQLQNQTLTKANQYNMFPNYFVCYYLTYLLQYFGNDFFDVILTELNMSKSKEQITKELFWNTLNSFACVENIVNEKVKPINKEDLLAILDESVTSYLLNYDAFMQISSIKTIAQVVNISTLLEEIFVDDQIRLQFVAKLAYCPFTNDKSLFLKFYLTMQSYMSSPIFTINQLKEFQVERYTTLTKLFNELFILNQQKPLIDNEIEVAFKCYVEPTMLVGVEEPFWNELESSLGAKTYQNYTQKLQQYTRIGNNPIVPEIQDLIKKQELLVLEIGNNQNNKYPMSQQIMAIRLLISCNYDVSSINSQNLLIKAILQRDTDVKQVVNAKTQLQLLKLKHQSKDHESVLQSHQNPAKQQIQDSEEDLCAVCHEKITDIYILPVSSFLMHMYESQINILHNCQHKMHVECLRNKITDGCCPICKSMAHENIYGCLDPKFKLSKLQQTNKLLYKQLKEYCKEINENGNMIIVEQLLFLQAALMKMNNPFQPYVVQKIMQLFELYKCIQFAYSQTKPIMFRMTTNIEYSEDSVFILESFEEFYCKLLESNSKNPEQIAKAALEKFMSDIKENQDEINQIEFLAKIDMPKSNLDFIKQFQGQKCHTCKEKIDLQQNDHVFTCLNCGTYFHGHSKYSYDCPNCYSCLVLSLKFNSLVLSTNRAIQLPYKSTFGQYIRTFKGFPQFIDNDSFDLFLFSAYTNKMQRNDAGIVKAHLIKTKFEFNEYQIRQIMELEWMIDNDYVNGDIEDIIYVRNVIRHATGMDEEEEESENDFDNAILRQIYHEQELLEGGEEEEEGDEEFEEFGFEEEEEEIDE</sequence>
<organism evidence="10">
    <name type="scientific">Hexamita inflata</name>
    <dbReference type="NCBI Taxonomy" id="28002"/>
    <lineage>
        <taxon>Eukaryota</taxon>
        <taxon>Metamonada</taxon>
        <taxon>Diplomonadida</taxon>
        <taxon>Hexamitidae</taxon>
        <taxon>Hexamitinae</taxon>
        <taxon>Hexamita</taxon>
    </lineage>
</organism>
<evidence type="ECO:0000313" key="10">
    <source>
        <dbReference type="EMBL" id="CAI9942906.1"/>
    </source>
</evidence>
<feature type="domain" description="RING-type" evidence="8">
    <location>
        <begin position="751"/>
        <end position="806"/>
    </location>
</feature>
<keyword evidence="1 6" id="KW-0479">Metal-binding</keyword>
<evidence type="ECO:0000313" key="11">
    <source>
        <dbReference type="EMBL" id="CAL6068885.1"/>
    </source>
</evidence>
<dbReference type="AlphaFoldDB" id="A0AA86PQK8"/>
<dbReference type="PANTHER" id="PTHR21497">
    <property type="entry name" value="UBIQUITIN LIGASE E3 ALPHA-RELATED"/>
    <property type="match status" value="1"/>
</dbReference>
<dbReference type="GO" id="GO:0061630">
    <property type="term" value="F:ubiquitin protein ligase activity"/>
    <property type="evidence" value="ECO:0007669"/>
    <property type="project" value="UniProtKB-UniRule"/>
</dbReference>
<dbReference type="GO" id="GO:0071596">
    <property type="term" value="P:ubiquitin-dependent protein catabolic process via the N-end rule pathway"/>
    <property type="evidence" value="ECO:0007669"/>
    <property type="project" value="UniProtKB-UniRule"/>
</dbReference>
<dbReference type="EC" id="2.3.2.27" evidence="6"/>
<dbReference type="PANTHER" id="PTHR21497:SF24">
    <property type="entry name" value="E3 UBIQUITIN-PROTEIN LIGASE UBR1"/>
    <property type="match status" value="1"/>
</dbReference>
<name>A0AA86PQK8_9EUKA</name>
<dbReference type="EMBL" id="CATOUU010000709">
    <property type="protein sequence ID" value="CAI9942906.1"/>
    <property type="molecule type" value="Genomic_DNA"/>
</dbReference>
<dbReference type="Gene3D" id="2.10.110.30">
    <property type="match status" value="1"/>
</dbReference>
<dbReference type="GO" id="GO:0005737">
    <property type="term" value="C:cytoplasm"/>
    <property type="evidence" value="ECO:0007669"/>
    <property type="project" value="TreeGrafter"/>
</dbReference>
<evidence type="ECO:0000256" key="3">
    <source>
        <dbReference type="ARBA" id="ARBA00022833"/>
    </source>
</evidence>
<gene>
    <name evidence="10" type="ORF">HINF_LOCUS30551</name>
    <name evidence="11" type="ORF">HINF_LOCUS53715</name>
</gene>